<dbReference type="OrthoDB" id="3549040at2759"/>
<dbReference type="PANTHER" id="PTHR35897:SF2">
    <property type="entry name" value="METHYLTRANSFERASE DOMAIN-CONTAINING PROTEIN"/>
    <property type="match status" value="1"/>
</dbReference>
<sequence>MTTTTPKPFVAEDKEKISDPVNRVVPSKEHKWWLDSIDHKITPECRRLLEKYSNISPEDVRQHIYDIREKAWAIRPYPCTGLGRSLDNLLAQSPAYKDIVARLKGGDSFIDIDASSAKNYVNWCGT</sequence>
<comment type="caution">
    <text evidence="1">The sequence shown here is derived from an EMBL/GenBank/DDBJ whole genome shotgun (WGS) entry which is preliminary data.</text>
</comment>
<dbReference type="Proteomes" id="UP000297777">
    <property type="component" value="Unassembled WGS sequence"/>
</dbReference>
<gene>
    <name evidence="1" type="ORF">BTUL_0115g00150</name>
</gene>
<dbReference type="InterPro" id="IPR051654">
    <property type="entry name" value="Meroterpenoid_MTases"/>
</dbReference>
<evidence type="ECO:0000313" key="1">
    <source>
        <dbReference type="EMBL" id="TGO11196.1"/>
    </source>
</evidence>
<protein>
    <submittedName>
        <fullName evidence="1">Uncharacterized protein</fullName>
    </submittedName>
</protein>
<proteinExistence type="predicted"/>
<dbReference type="PANTHER" id="PTHR35897">
    <property type="entry name" value="METHYLTRANSFERASE AUSD"/>
    <property type="match status" value="1"/>
</dbReference>
<dbReference type="AlphaFoldDB" id="A0A4Z1EG21"/>
<organism evidence="1 2">
    <name type="scientific">Botrytis tulipae</name>
    <dbReference type="NCBI Taxonomy" id="87230"/>
    <lineage>
        <taxon>Eukaryota</taxon>
        <taxon>Fungi</taxon>
        <taxon>Dikarya</taxon>
        <taxon>Ascomycota</taxon>
        <taxon>Pezizomycotina</taxon>
        <taxon>Leotiomycetes</taxon>
        <taxon>Helotiales</taxon>
        <taxon>Sclerotiniaceae</taxon>
        <taxon>Botrytis</taxon>
    </lineage>
</organism>
<accession>A0A4Z1EG21</accession>
<keyword evidence="2" id="KW-1185">Reference proteome</keyword>
<reference evidence="1 2" key="1">
    <citation type="submission" date="2017-12" db="EMBL/GenBank/DDBJ databases">
        <title>Comparative genomics of Botrytis spp.</title>
        <authorList>
            <person name="Valero-Jimenez C.A."/>
            <person name="Tapia P."/>
            <person name="Veloso J."/>
            <person name="Silva-Moreno E."/>
            <person name="Staats M."/>
            <person name="Valdes J.H."/>
            <person name="Van Kan J.A.L."/>
        </authorList>
    </citation>
    <scope>NUCLEOTIDE SEQUENCE [LARGE SCALE GENOMIC DNA]</scope>
    <source>
        <strain evidence="1 2">Bt9001</strain>
    </source>
</reference>
<evidence type="ECO:0000313" key="2">
    <source>
        <dbReference type="Proteomes" id="UP000297777"/>
    </source>
</evidence>
<name>A0A4Z1EG21_9HELO</name>
<dbReference type="EMBL" id="PQXH01000115">
    <property type="protein sequence ID" value="TGO11196.1"/>
    <property type="molecule type" value="Genomic_DNA"/>
</dbReference>